<keyword evidence="1" id="KW-0812">Transmembrane</keyword>
<feature type="transmembrane region" description="Helical" evidence="1">
    <location>
        <begin position="37"/>
        <end position="60"/>
    </location>
</feature>
<keyword evidence="1" id="KW-1133">Transmembrane helix</keyword>
<dbReference type="RefSeq" id="WP_151126211.1">
    <property type="nucleotide sequence ID" value="NZ_VZQZ01000001.1"/>
</dbReference>
<keyword evidence="1" id="KW-0472">Membrane</keyword>
<proteinExistence type="predicted"/>
<name>A0A7J4ZUF4_9BACT</name>
<dbReference type="Proteomes" id="UP000420562">
    <property type="component" value="Unassembled WGS sequence"/>
</dbReference>
<gene>
    <name evidence="2" type="ORF">F6V25_00605</name>
</gene>
<evidence type="ECO:0000256" key="1">
    <source>
        <dbReference type="SAM" id="Phobius"/>
    </source>
</evidence>
<evidence type="ECO:0000313" key="2">
    <source>
        <dbReference type="EMBL" id="KAB0667234.1"/>
    </source>
</evidence>
<dbReference type="AlphaFoldDB" id="A0A7J4ZUF4"/>
<organism evidence="2 3">
    <name type="scientific">Oryzomonas japonica</name>
    <dbReference type="NCBI Taxonomy" id="2603858"/>
    <lineage>
        <taxon>Bacteria</taxon>
        <taxon>Pseudomonadati</taxon>
        <taxon>Thermodesulfobacteriota</taxon>
        <taxon>Desulfuromonadia</taxon>
        <taxon>Geobacterales</taxon>
        <taxon>Geobacteraceae</taxon>
        <taxon>Oryzomonas</taxon>
    </lineage>
</organism>
<accession>A0A7J4ZUF4</accession>
<sequence>MEIGYQYLALVVVGLAAVIWGLPAAHRLQKPYDIAAALAVLAGVILTAVGILLTIIPSFFR</sequence>
<protein>
    <submittedName>
        <fullName evidence="2">Uncharacterized protein</fullName>
    </submittedName>
</protein>
<dbReference type="EMBL" id="VZQZ01000001">
    <property type="protein sequence ID" value="KAB0667234.1"/>
    <property type="molecule type" value="Genomic_DNA"/>
</dbReference>
<keyword evidence="3" id="KW-1185">Reference proteome</keyword>
<feature type="transmembrane region" description="Helical" evidence="1">
    <location>
        <begin position="6"/>
        <end position="25"/>
    </location>
</feature>
<evidence type="ECO:0000313" key="3">
    <source>
        <dbReference type="Proteomes" id="UP000420562"/>
    </source>
</evidence>
<comment type="caution">
    <text evidence="2">The sequence shown here is derived from an EMBL/GenBank/DDBJ whole genome shotgun (WGS) entry which is preliminary data.</text>
</comment>
<reference evidence="2 3" key="1">
    <citation type="submission" date="2019-09" db="EMBL/GenBank/DDBJ databases">
        <title>Geobacter sp. Red96, a novel strain isolated from paddy soil.</title>
        <authorList>
            <person name="Xu Z."/>
            <person name="Masuda Y."/>
            <person name="Itoh H."/>
            <person name="Senoo K."/>
        </authorList>
    </citation>
    <scope>NUCLEOTIDE SEQUENCE [LARGE SCALE GENOMIC DNA]</scope>
    <source>
        <strain evidence="2 3">Red96</strain>
    </source>
</reference>